<dbReference type="Proteomes" id="UP000591131">
    <property type="component" value="Unassembled WGS sequence"/>
</dbReference>
<feature type="chain" id="PRO_5029605910" evidence="1">
    <location>
        <begin position="23"/>
        <end position="174"/>
    </location>
</feature>
<evidence type="ECO:0000256" key="1">
    <source>
        <dbReference type="SAM" id="SignalP"/>
    </source>
</evidence>
<feature type="signal peptide" evidence="1">
    <location>
        <begin position="1"/>
        <end position="22"/>
    </location>
</feature>
<keyword evidence="1" id="KW-0732">Signal</keyword>
<protein>
    <submittedName>
        <fullName evidence="2">Uncharacterized protein</fullName>
    </submittedName>
</protein>
<comment type="caution">
    <text evidence="2">The sequence shown here is derived from an EMBL/GenBank/DDBJ whole genome shotgun (WGS) entry which is preliminary data.</text>
</comment>
<name>A0A7J6KTY1_PERCH</name>
<evidence type="ECO:0000313" key="2">
    <source>
        <dbReference type="EMBL" id="KAF4650560.1"/>
    </source>
</evidence>
<keyword evidence="3" id="KW-1185">Reference proteome</keyword>
<proteinExistence type="predicted"/>
<accession>A0A7J6KTY1</accession>
<evidence type="ECO:0000313" key="3">
    <source>
        <dbReference type="Proteomes" id="UP000591131"/>
    </source>
</evidence>
<reference evidence="2 3" key="1">
    <citation type="submission" date="2020-04" db="EMBL/GenBank/DDBJ databases">
        <title>Perkinsus chesapeaki whole genome sequence.</title>
        <authorList>
            <person name="Bogema D.R."/>
        </authorList>
    </citation>
    <scope>NUCLEOTIDE SEQUENCE [LARGE SCALE GENOMIC DNA]</scope>
    <source>
        <strain evidence="2">ATCC PRA-425</strain>
    </source>
</reference>
<dbReference type="EMBL" id="JAAPAO010001231">
    <property type="protein sequence ID" value="KAF4650560.1"/>
    <property type="molecule type" value="Genomic_DNA"/>
</dbReference>
<dbReference type="AlphaFoldDB" id="A0A7J6KTY1"/>
<organism evidence="2 3">
    <name type="scientific">Perkinsus chesapeaki</name>
    <name type="common">Clam parasite</name>
    <name type="synonym">Perkinsus andrewsi</name>
    <dbReference type="NCBI Taxonomy" id="330153"/>
    <lineage>
        <taxon>Eukaryota</taxon>
        <taxon>Sar</taxon>
        <taxon>Alveolata</taxon>
        <taxon>Perkinsozoa</taxon>
        <taxon>Perkinsea</taxon>
        <taxon>Perkinsida</taxon>
        <taxon>Perkinsidae</taxon>
        <taxon>Perkinsus</taxon>
    </lineage>
</organism>
<gene>
    <name evidence="2" type="ORF">FOL47_001068</name>
</gene>
<feature type="non-terminal residue" evidence="2">
    <location>
        <position position="174"/>
    </location>
</feature>
<sequence>MAPILSGIFIILTLATKRSSSAASFVGNLSHPSGTYTCRDGINATGSLTFGGVNMGFDMKLGVGECHIRAGSTYGVADAPGDPGVYNLVTNAAGGELEEQIDACKDLFPVDFASMLYIYDSPQYIAASRYTCMFKNQSYPQITRRGEALLSPGTGRVDIKKNPNALSLLALLDP</sequence>